<gene>
    <name evidence="1" type="ORF">AOG27_09975</name>
</gene>
<organism evidence="1 2">
    <name type="scientific">Pseudoalteromonas lipolytica</name>
    <dbReference type="NCBI Taxonomy" id="570156"/>
    <lineage>
        <taxon>Bacteria</taxon>
        <taxon>Pseudomonadati</taxon>
        <taxon>Pseudomonadota</taxon>
        <taxon>Gammaproteobacteria</taxon>
        <taxon>Alteromonadales</taxon>
        <taxon>Pseudoalteromonadaceae</taxon>
        <taxon>Pseudoalteromonas</taxon>
    </lineage>
</organism>
<accession>A0A0P7EFR1</accession>
<sequence>MVEYCVVFKRRQASVTPMFDVGVKFISRDVFVLSGVQDAPSKRDAYGDVGVKFISRDGRVLRDV</sequence>
<evidence type="ECO:0000313" key="2">
    <source>
        <dbReference type="Proteomes" id="UP000050378"/>
    </source>
</evidence>
<reference evidence="1 2" key="1">
    <citation type="submission" date="2015-09" db="EMBL/GenBank/DDBJ databases">
        <title>Draft Genome Sequence of Pseudoalteromonas lipolytica UCD-48B.</title>
        <authorList>
            <person name="Krusor M."/>
            <person name="Coil D.A."/>
            <person name="Lang J.M."/>
            <person name="Eisen J.A."/>
            <person name="Alexiev A."/>
        </authorList>
    </citation>
    <scope>NUCLEOTIDE SEQUENCE [LARGE SCALE GENOMIC DNA]</scope>
    <source>
        <strain evidence="1 2">UCD-48B</strain>
    </source>
</reference>
<protein>
    <submittedName>
        <fullName evidence="1">Uncharacterized protein</fullName>
    </submittedName>
</protein>
<name>A0A0P7EFR1_9GAMM</name>
<dbReference type="PATRIC" id="fig|570156.3.peg.3065"/>
<comment type="caution">
    <text evidence="1">The sequence shown here is derived from an EMBL/GenBank/DDBJ whole genome shotgun (WGS) entry which is preliminary data.</text>
</comment>
<dbReference type="Proteomes" id="UP000050378">
    <property type="component" value="Unassembled WGS sequence"/>
</dbReference>
<proteinExistence type="predicted"/>
<dbReference type="AlphaFoldDB" id="A0A0P7EFR1"/>
<evidence type="ECO:0000313" key="1">
    <source>
        <dbReference type="EMBL" id="KPM83958.1"/>
    </source>
</evidence>
<dbReference type="EMBL" id="LJTC01000005">
    <property type="protein sequence ID" value="KPM83958.1"/>
    <property type="molecule type" value="Genomic_DNA"/>
</dbReference>